<comment type="function">
    <text evidence="2">Pyridoxal 5'-phosphate (PLP)-binding protein, which is involved in PLP homeostasis.</text>
</comment>
<dbReference type="PANTHER" id="PTHR10146">
    <property type="entry name" value="PROLINE SYNTHETASE CO-TRANSCRIBED BACTERIAL HOMOLOG PROTEIN"/>
    <property type="match status" value="1"/>
</dbReference>
<dbReference type="Gene3D" id="3.20.20.10">
    <property type="entry name" value="Alanine racemase"/>
    <property type="match status" value="1"/>
</dbReference>
<evidence type="ECO:0000256" key="4">
    <source>
        <dbReference type="RuleBase" id="RU004514"/>
    </source>
</evidence>
<evidence type="ECO:0000313" key="8">
    <source>
        <dbReference type="Proteomes" id="UP000078558"/>
    </source>
</evidence>
<dbReference type="PIRSF" id="PIRSF004848">
    <property type="entry name" value="YBL036c_PLPDEIII"/>
    <property type="match status" value="1"/>
</dbReference>
<evidence type="ECO:0000256" key="1">
    <source>
        <dbReference type="ARBA" id="ARBA00022898"/>
    </source>
</evidence>
<evidence type="ECO:0000313" key="6">
    <source>
        <dbReference type="EMBL" id="SBT24645.1"/>
    </source>
</evidence>
<dbReference type="SUPFAM" id="SSF51419">
    <property type="entry name" value="PLP-binding barrel"/>
    <property type="match status" value="1"/>
</dbReference>
<dbReference type="InterPro" id="IPR001608">
    <property type="entry name" value="Ala_racemase_N"/>
</dbReference>
<dbReference type="GO" id="GO:0030170">
    <property type="term" value="F:pyridoxal phosphate binding"/>
    <property type="evidence" value="ECO:0007669"/>
    <property type="project" value="UniProtKB-UniRule"/>
</dbReference>
<reference evidence="6 8" key="1">
    <citation type="submission" date="2016-06" db="EMBL/GenBank/DDBJ databases">
        <authorList>
            <person name="Kjaerup R.B."/>
            <person name="Dalgaard T.S."/>
            <person name="Juul-Madsen H.R."/>
        </authorList>
    </citation>
    <scope>NUCLEOTIDE SEQUENCE [LARGE SCALE GENOMIC DNA]</scope>
    <source>
        <strain evidence="6">Orrdi1</strain>
    </source>
</reference>
<evidence type="ECO:0000256" key="3">
    <source>
        <dbReference type="PIRSR" id="PIRSR004848-1"/>
    </source>
</evidence>
<organism evidence="6 8">
    <name type="scientific">Orrella dioscoreae</name>
    <dbReference type="NCBI Taxonomy" id="1851544"/>
    <lineage>
        <taxon>Bacteria</taxon>
        <taxon>Pseudomonadati</taxon>
        <taxon>Pseudomonadota</taxon>
        <taxon>Betaproteobacteria</taxon>
        <taxon>Burkholderiales</taxon>
        <taxon>Alcaligenaceae</taxon>
        <taxon>Orrella</taxon>
    </lineage>
</organism>
<dbReference type="EMBL" id="FLRC01000011">
    <property type="protein sequence ID" value="SBT24645.1"/>
    <property type="molecule type" value="Genomic_DNA"/>
</dbReference>
<dbReference type="NCBIfam" id="TIGR00044">
    <property type="entry name" value="YggS family pyridoxal phosphate-dependent enzyme"/>
    <property type="match status" value="1"/>
</dbReference>
<dbReference type="AlphaFoldDB" id="A0A1C3JZR3"/>
<dbReference type="STRING" id="1851544.ODI_02715"/>
<name>A0A1C3JZR3_9BURK</name>
<sequence>MAGDTPYPTALTVADFQRNLAQVRARIQAACERVGRDPAQVRLLPVSKTVEEARIRLAYAAGCRELGENKPQEADRKWEAMGDLADLRWVVIGHLQTNKAKLVARCASEFQALDSPRVAEALDRRLQALGRGLDVLVQVNTSGEASKFGLAPEEVAGFLKQLPAYSSLRVRGLMTLAVLSADAARVRPCFGRLRTLREHLRQTAPAGIVLDELSMGMSGDFTLAIEEGATTVRVGQAIFGARALPDHHYWPESSSDRESTA</sequence>
<feature type="domain" description="Alanine racemase N-terminal" evidence="5">
    <location>
        <begin position="19"/>
        <end position="242"/>
    </location>
</feature>
<comment type="similarity">
    <text evidence="2 4">Belongs to the pyridoxal phosphate-binding protein YggS/PROSC family.</text>
</comment>
<dbReference type="KEGG" id="odi:ODI_R2642"/>
<reference evidence="7 8" key="2">
    <citation type="submission" date="2017-08" db="EMBL/GenBank/DDBJ databases">
        <authorList>
            <person name="de Groot N.N."/>
        </authorList>
    </citation>
    <scope>NUCLEOTIDE SEQUENCE [LARGE SCALE GENOMIC DNA]</scope>
    <source>
        <strain evidence="7">Orrdi1</strain>
    </source>
</reference>
<dbReference type="PANTHER" id="PTHR10146:SF14">
    <property type="entry name" value="PYRIDOXAL PHOSPHATE HOMEOSTASIS PROTEIN"/>
    <property type="match status" value="1"/>
</dbReference>
<dbReference type="InterPro" id="IPR011078">
    <property type="entry name" value="PyrdxlP_homeostasis"/>
</dbReference>
<accession>A0A1C3JZR3</accession>
<keyword evidence="8" id="KW-1185">Reference proteome</keyword>
<dbReference type="EMBL" id="LT907988">
    <property type="protein sequence ID" value="SOE50323.1"/>
    <property type="molecule type" value="Genomic_DNA"/>
</dbReference>
<evidence type="ECO:0000256" key="2">
    <source>
        <dbReference type="HAMAP-Rule" id="MF_02087"/>
    </source>
</evidence>
<dbReference type="Proteomes" id="UP000078558">
    <property type="component" value="Chromosome I"/>
</dbReference>
<evidence type="ECO:0000313" key="7">
    <source>
        <dbReference type="EMBL" id="SOE50323.1"/>
    </source>
</evidence>
<dbReference type="OrthoDB" id="9804072at2"/>
<feature type="modified residue" description="N6-(pyridoxal phosphate)lysine" evidence="2 3">
    <location>
        <position position="48"/>
    </location>
</feature>
<evidence type="ECO:0000259" key="5">
    <source>
        <dbReference type="Pfam" id="PF01168"/>
    </source>
</evidence>
<dbReference type="RefSeq" id="WP_067751142.1">
    <property type="nucleotide sequence ID" value="NZ_LT907988.1"/>
</dbReference>
<protein>
    <recommendedName>
        <fullName evidence="2">Pyridoxal phosphate homeostasis protein</fullName>
        <shortName evidence="2">PLP homeostasis protein</shortName>
    </recommendedName>
</protein>
<dbReference type="InterPro" id="IPR029066">
    <property type="entry name" value="PLP-binding_barrel"/>
</dbReference>
<dbReference type="Pfam" id="PF01168">
    <property type="entry name" value="Ala_racemase_N"/>
    <property type="match status" value="1"/>
</dbReference>
<dbReference type="CDD" id="cd00635">
    <property type="entry name" value="PLPDE_III_YBL036c_like"/>
    <property type="match status" value="1"/>
</dbReference>
<comment type="cofactor">
    <cofactor evidence="3">
        <name>pyridoxal 5'-phosphate</name>
        <dbReference type="ChEBI" id="CHEBI:597326"/>
    </cofactor>
</comment>
<gene>
    <name evidence="6" type="ORF">ODI_02715</name>
    <name evidence="7" type="ORF">ODI_R2642</name>
</gene>
<dbReference type="HAMAP" id="MF_02087">
    <property type="entry name" value="PLP_homeostasis"/>
    <property type="match status" value="1"/>
</dbReference>
<proteinExistence type="inferred from homology"/>
<keyword evidence="1 2" id="KW-0663">Pyridoxal phosphate</keyword>